<comment type="caution">
    <text evidence="1">The sequence shown here is derived from an EMBL/GenBank/DDBJ whole genome shotgun (WGS) entry which is preliminary data.</text>
</comment>
<dbReference type="EMBL" id="NBNE01014484">
    <property type="protein sequence ID" value="OWY94378.1"/>
    <property type="molecule type" value="Genomic_DNA"/>
</dbReference>
<organism evidence="1 2">
    <name type="scientific">Phytophthora megakarya</name>
    <dbReference type="NCBI Taxonomy" id="4795"/>
    <lineage>
        <taxon>Eukaryota</taxon>
        <taxon>Sar</taxon>
        <taxon>Stramenopiles</taxon>
        <taxon>Oomycota</taxon>
        <taxon>Peronosporomycetes</taxon>
        <taxon>Peronosporales</taxon>
        <taxon>Peronosporaceae</taxon>
        <taxon>Phytophthora</taxon>
    </lineage>
</organism>
<dbReference type="Proteomes" id="UP000198211">
    <property type="component" value="Unassembled WGS sequence"/>
</dbReference>
<protein>
    <submittedName>
        <fullName evidence="1">Uncharacterized protein</fullName>
    </submittedName>
</protein>
<reference evidence="2" key="1">
    <citation type="submission" date="2017-03" db="EMBL/GenBank/DDBJ databases">
        <title>Phytopthora megakarya and P. palmivora, two closely related causual agents of cacao black pod achieved similar genome size and gene model numbers by different mechanisms.</title>
        <authorList>
            <person name="Ali S."/>
            <person name="Shao J."/>
            <person name="Larry D.J."/>
            <person name="Kronmiller B."/>
            <person name="Shen D."/>
            <person name="Strem M.D."/>
            <person name="Melnick R.L."/>
            <person name="Guiltinan M.J."/>
            <person name="Tyler B.M."/>
            <person name="Meinhardt L.W."/>
            <person name="Bailey B.A."/>
        </authorList>
    </citation>
    <scope>NUCLEOTIDE SEQUENCE [LARGE SCALE GENOMIC DNA]</scope>
    <source>
        <strain evidence="2">zdho120</strain>
    </source>
</reference>
<proteinExistence type="predicted"/>
<sequence>MTDHTVYCPAHFPILAWVPLGHLPRDVGYVRLDSVKYTEWQALAHAEARDKDLYKKEDKLYEQWLATQPSVVARPEYIYPTSILQHEADETVGDNHVHEDRGDVQKRSSDELFELEFPEATPDPNSGSNFMILEKLFISVVKAITTKGYEVAEDDVIYVHETADVEFTDYAQELAFLPEFSDHSPTELDFSATNVLNSALSVGDQAKLVNVLKTHRNIMIASGNALPPPAYGVAQRILGHNDDSQSSQDISICLPTGALRMA</sequence>
<evidence type="ECO:0000313" key="1">
    <source>
        <dbReference type="EMBL" id="OWY94378.1"/>
    </source>
</evidence>
<gene>
    <name evidence="1" type="ORF">PHMEG_00035913</name>
</gene>
<dbReference type="AlphaFoldDB" id="A0A225UN39"/>
<accession>A0A225UN39</accession>
<dbReference type="OrthoDB" id="128850at2759"/>
<evidence type="ECO:0000313" key="2">
    <source>
        <dbReference type="Proteomes" id="UP000198211"/>
    </source>
</evidence>
<name>A0A225UN39_9STRA</name>
<keyword evidence="2" id="KW-1185">Reference proteome</keyword>